<dbReference type="EMBL" id="JBHTMK010000040">
    <property type="protein sequence ID" value="MFD1369677.1"/>
    <property type="molecule type" value="Genomic_DNA"/>
</dbReference>
<dbReference type="Proteomes" id="UP001597183">
    <property type="component" value="Unassembled WGS sequence"/>
</dbReference>
<name>A0ABW4AHT1_9ACTN</name>
<evidence type="ECO:0000313" key="3">
    <source>
        <dbReference type="Proteomes" id="UP001597183"/>
    </source>
</evidence>
<evidence type="ECO:0000259" key="1">
    <source>
        <dbReference type="Pfam" id="PF04149"/>
    </source>
</evidence>
<evidence type="ECO:0000313" key="2">
    <source>
        <dbReference type="EMBL" id="MFD1369677.1"/>
    </source>
</evidence>
<organism evidence="2 3">
    <name type="scientific">Actinoplanes sichuanensis</name>
    <dbReference type="NCBI Taxonomy" id="512349"/>
    <lineage>
        <taxon>Bacteria</taxon>
        <taxon>Bacillati</taxon>
        <taxon>Actinomycetota</taxon>
        <taxon>Actinomycetes</taxon>
        <taxon>Micromonosporales</taxon>
        <taxon>Micromonosporaceae</taxon>
        <taxon>Actinoplanes</taxon>
    </lineage>
</organism>
<comment type="caution">
    <text evidence="2">The sequence shown here is derived from an EMBL/GenBank/DDBJ whole genome shotgun (WGS) entry which is preliminary data.</text>
</comment>
<proteinExistence type="predicted"/>
<sequence>MDETTTGWQRSSYCATGTCVEVARFGDVVRLRDGKNPDRPSVGFTRSEWSGFQDWVVAHGKSF</sequence>
<feature type="domain" description="DUF397" evidence="1">
    <location>
        <begin position="7"/>
        <end position="54"/>
    </location>
</feature>
<reference evidence="3" key="1">
    <citation type="journal article" date="2019" name="Int. J. Syst. Evol. Microbiol.">
        <title>The Global Catalogue of Microorganisms (GCM) 10K type strain sequencing project: providing services to taxonomists for standard genome sequencing and annotation.</title>
        <authorList>
            <consortium name="The Broad Institute Genomics Platform"/>
            <consortium name="The Broad Institute Genome Sequencing Center for Infectious Disease"/>
            <person name="Wu L."/>
            <person name="Ma J."/>
        </authorList>
    </citation>
    <scope>NUCLEOTIDE SEQUENCE [LARGE SCALE GENOMIC DNA]</scope>
    <source>
        <strain evidence="3">CCM 7526</strain>
    </source>
</reference>
<dbReference type="InterPro" id="IPR007278">
    <property type="entry name" value="DUF397"/>
</dbReference>
<dbReference type="RefSeq" id="WP_317792164.1">
    <property type="nucleotide sequence ID" value="NZ_AP028461.1"/>
</dbReference>
<accession>A0ABW4AHT1</accession>
<protein>
    <submittedName>
        <fullName evidence="2">DUF397 domain-containing protein</fullName>
    </submittedName>
</protein>
<dbReference type="Pfam" id="PF04149">
    <property type="entry name" value="DUF397"/>
    <property type="match status" value="1"/>
</dbReference>
<gene>
    <name evidence="2" type="ORF">ACFQ5G_30435</name>
</gene>
<keyword evidence="3" id="KW-1185">Reference proteome</keyword>